<dbReference type="InterPro" id="IPR022183">
    <property type="entry name" value="DUF3710"/>
</dbReference>
<feature type="compositionally biased region" description="Basic and acidic residues" evidence="1">
    <location>
        <begin position="47"/>
        <end position="59"/>
    </location>
</feature>
<reference evidence="3" key="1">
    <citation type="submission" date="2016-08" db="EMBL/GenBank/DDBJ databases">
        <authorList>
            <person name="Varghese N."/>
            <person name="Submissions Spin"/>
        </authorList>
    </citation>
    <scope>NUCLEOTIDE SEQUENCE [LARGE SCALE GENOMIC DNA]</scope>
    <source>
        <strain evidence="3">R-52791</strain>
    </source>
</reference>
<feature type="compositionally biased region" description="Acidic residues" evidence="1">
    <location>
        <begin position="22"/>
        <end position="35"/>
    </location>
</feature>
<dbReference type="Proteomes" id="UP000242610">
    <property type="component" value="Unassembled WGS sequence"/>
</dbReference>
<evidence type="ECO:0008006" key="4">
    <source>
        <dbReference type="Google" id="ProtNLM"/>
    </source>
</evidence>
<evidence type="ECO:0000256" key="1">
    <source>
        <dbReference type="SAM" id="MobiDB-lite"/>
    </source>
</evidence>
<dbReference type="STRING" id="1505727.GA0061077_0208"/>
<accession>A0A1C4H091</accession>
<dbReference type="Pfam" id="PF12502">
    <property type="entry name" value="DUF3710"/>
    <property type="match status" value="1"/>
</dbReference>
<dbReference type="EMBL" id="FMBL01000001">
    <property type="protein sequence ID" value="SCC78321.1"/>
    <property type="molecule type" value="Genomic_DNA"/>
</dbReference>
<proteinExistence type="predicted"/>
<sequence>MPVLKRGTMGLFGFGKRKNRDDDAEAMPEEAEVTSEDVASQAENDTAADRSDDSLKESDAGSENNGVDSVDSENESDADDHRIPDEPSETYPGRGDLYGPWDIDESAAPNYDEYLDLGAYYLPFMQGIELRVKANRASGEVLGCTISYKASSLEVEALAAPKTLGLWDGVSEDLLEANPKASTQLGVFGMEVKLPVTIKGGKTLTTRIVGVDGPRWMLRGIFSGRAATNPDSPETKALNQFFSEIVVDRGEEPLAPRDLIPMHPPVSPEERRNAEDDIDEADGNDGKEHKVPKRVKGPFIADQETEVQTTMSRGPMFSEMR</sequence>
<evidence type="ECO:0000313" key="2">
    <source>
        <dbReference type="EMBL" id="SCC78321.1"/>
    </source>
</evidence>
<feature type="region of interest" description="Disordered" evidence="1">
    <location>
        <begin position="1"/>
        <end position="98"/>
    </location>
</feature>
<keyword evidence="3" id="KW-1185">Reference proteome</keyword>
<dbReference type="AlphaFoldDB" id="A0A1C4H091"/>
<feature type="region of interest" description="Disordered" evidence="1">
    <location>
        <begin position="253"/>
        <end position="321"/>
    </location>
</feature>
<gene>
    <name evidence="2" type="ORF">GA0061077_0208</name>
</gene>
<organism evidence="2 3">
    <name type="scientific">Bifidobacterium commune</name>
    <dbReference type="NCBI Taxonomy" id="1505727"/>
    <lineage>
        <taxon>Bacteria</taxon>
        <taxon>Bacillati</taxon>
        <taxon>Actinomycetota</taxon>
        <taxon>Actinomycetes</taxon>
        <taxon>Bifidobacteriales</taxon>
        <taxon>Bifidobacteriaceae</taxon>
        <taxon>Bifidobacterium</taxon>
    </lineage>
</organism>
<name>A0A1C4H091_9BIFI</name>
<evidence type="ECO:0000313" key="3">
    <source>
        <dbReference type="Proteomes" id="UP000242610"/>
    </source>
</evidence>
<protein>
    <recommendedName>
        <fullName evidence="4">DUF3710 domain-containing protein</fullName>
    </recommendedName>
</protein>